<comment type="caution">
    <text evidence="3">The sequence shown here is derived from an EMBL/GenBank/DDBJ whole genome shotgun (WGS) entry which is preliminary data.</text>
</comment>
<dbReference type="CDD" id="cd00037">
    <property type="entry name" value="CLECT"/>
    <property type="match status" value="1"/>
</dbReference>
<evidence type="ECO:0000313" key="3">
    <source>
        <dbReference type="EMBL" id="KAL0963784.1"/>
    </source>
</evidence>
<proteinExistence type="predicted"/>
<sequence>MANHYEGKKANGHGLLFKKAHNDQIVQYSVNKRSELSSEMNAPQITNMESLKERHVRPLFLCKLIFVVVYWQSTFAGDCPSDGRTWVPFKQRCYLFIHGGGDVPESYKIDDARSLCSGYDLVSAQSVEENDFIFTYSPQVWKGNIHIWLNMYYDSDDDNFKWQDETALSFENWASSLNESDLIPMETCVIMDSSTGYWEKVSCLTNENGVICETAEKAEKNGKAAPSPLVSALVILSVVGIVGISAVIWFLHQKNQYGSIFTLFEYHPPFRSPTSDETCLVESEEKEETGDMA</sequence>
<dbReference type="InterPro" id="IPR050111">
    <property type="entry name" value="C-type_lectin/snaclec_domain"/>
</dbReference>
<name>A0ABD0VZK3_UMBPY</name>
<accession>A0ABD0VZK3</accession>
<dbReference type="Gene3D" id="3.10.100.10">
    <property type="entry name" value="Mannose-Binding Protein A, subunit A"/>
    <property type="match status" value="1"/>
</dbReference>
<dbReference type="AlphaFoldDB" id="A0ABD0VZK3"/>
<dbReference type="SUPFAM" id="SSF56436">
    <property type="entry name" value="C-type lectin-like"/>
    <property type="match status" value="1"/>
</dbReference>
<dbReference type="InterPro" id="IPR001304">
    <property type="entry name" value="C-type_lectin-like"/>
</dbReference>
<evidence type="ECO:0000256" key="1">
    <source>
        <dbReference type="SAM" id="Phobius"/>
    </source>
</evidence>
<dbReference type="PANTHER" id="PTHR22803">
    <property type="entry name" value="MANNOSE, PHOSPHOLIPASE, LECTIN RECEPTOR RELATED"/>
    <property type="match status" value="1"/>
</dbReference>
<keyword evidence="1" id="KW-0812">Transmembrane</keyword>
<organism evidence="3 4">
    <name type="scientific">Umbra pygmaea</name>
    <name type="common">Eastern mudminnow</name>
    <dbReference type="NCBI Taxonomy" id="75934"/>
    <lineage>
        <taxon>Eukaryota</taxon>
        <taxon>Metazoa</taxon>
        <taxon>Chordata</taxon>
        <taxon>Craniata</taxon>
        <taxon>Vertebrata</taxon>
        <taxon>Euteleostomi</taxon>
        <taxon>Actinopterygii</taxon>
        <taxon>Neopterygii</taxon>
        <taxon>Teleostei</taxon>
        <taxon>Protacanthopterygii</taxon>
        <taxon>Esociformes</taxon>
        <taxon>Umbridae</taxon>
        <taxon>Umbra</taxon>
    </lineage>
</organism>
<dbReference type="Pfam" id="PF00059">
    <property type="entry name" value="Lectin_C"/>
    <property type="match status" value="1"/>
</dbReference>
<keyword evidence="1" id="KW-0472">Membrane</keyword>
<evidence type="ECO:0000259" key="2">
    <source>
        <dbReference type="PROSITE" id="PS50041"/>
    </source>
</evidence>
<gene>
    <name evidence="3" type="ORF">UPYG_G00313540</name>
</gene>
<dbReference type="EMBL" id="JAGEUA010000010">
    <property type="protein sequence ID" value="KAL0963784.1"/>
    <property type="molecule type" value="Genomic_DNA"/>
</dbReference>
<dbReference type="InterPro" id="IPR016186">
    <property type="entry name" value="C-type_lectin-like/link_sf"/>
</dbReference>
<reference evidence="3 4" key="1">
    <citation type="submission" date="2024-06" db="EMBL/GenBank/DDBJ databases">
        <authorList>
            <person name="Pan Q."/>
            <person name="Wen M."/>
            <person name="Jouanno E."/>
            <person name="Zahm M."/>
            <person name="Klopp C."/>
            <person name="Cabau C."/>
            <person name="Louis A."/>
            <person name="Berthelot C."/>
            <person name="Parey E."/>
            <person name="Roest Crollius H."/>
            <person name="Montfort J."/>
            <person name="Robinson-Rechavi M."/>
            <person name="Bouchez O."/>
            <person name="Lampietro C."/>
            <person name="Lopez Roques C."/>
            <person name="Donnadieu C."/>
            <person name="Postlethwait J."/>
            <person name="Bobe J."/>
            <person name="Verreycken H."/>
            <person name="Guiguen Y."/>
        </authorList>
    </citation>
    <scope>NUCLEOTIDE SEQUENCE [LARGE SCALE GENOMIC DNA]</scope>
    <source>
        <strain evidence="3">Up_M1</strain>
        <tissue evidence="3">Testis</tissue>
    </source>
</reference>
<feature type="domain" description="C-type lectin" evidence="2">
    <location>
        <begin position="89"/>
        <end position="203"/>
    </location>
</feature>
<dbReference type="PROSITE" id="PS50041">
    <property type="entry name" value="C_TYPE_LECTIN_2"/>
    <property type="match status" value="1"/>
</dbReference>
<feature type="transmembrane region" description="Helical" evidence="1">
    <location>
        <begin position="229"/>
        <end position="251"/>
    </location>
</feature>
<dbReference type="InterPro" id="IPR016187">
    <property type="entry name" value="CTDL_fold"/>
</dbReference>
<keyword evidence="1" id="KW-1133">Transmembrane helix</keyword>
<dbReference type="SMART" id="SM00034">
    <property type="entry name" value="CLECT"/>
    <property type="match status" value="1"/>
</dbReference>
<evidence type="ECO:0000313" key="4">
    <source>
        <dbReference type="Proteomes" id="UP001557470"/>
    </source>
</evidence>
<dbReference type="Proteomes" id="UP001557470">
    <property type="component" value="Unassembled WGS sequence"/>
</dbReference>
<keyword evidence="4" id="KW-1185">Reference proteome</keyword>
<protein>
    <recommendedName>
        <fullName evidence="2">C-type lectin domain-containing protein</fullName>
    </recommendedName>
</protein>